<keyword evidence="10" id="KW-0808">Transferase</keyword>
<keyword evidence="14" id="KW-0378">Hydrolase</keyword>
<comment type="caution">
    <text evidence="14">The sequence shown here is derived from an EMBL/GenBank/DDBJ whole genome shotgun (WGS) entry which is preliminary data.</text>
</comment>
<dbReference type="Pfam" id="PF00004">
    <property type="entry name" value="AAA"/>
    <property type="match status" value="1"/>
</dbReference>
<evidence type="ECO:0000256" key="11">
    <source>
        <dbReference type="RuleBase" id="RU003651"/>
    </source>
</evidence>
<dbReference type="PROSITE" id="PS00674">
    <property type="entry name" value="AAA"/>
    <property type="match status" value="1"/>
</dbReference>
<dbReference type="InterPro" id="IPR032501">
    <property type="entry name" value="Prot_ATP_ID_OB_2nd"/>
</dbReference>
<dbReference type="GO" id="GO:0052742">
    <property type="term" value="F:phosphatidylinositol kinase activity"/>
    <property type="evidence" value="ECO:0007669"/>
    <property type="project" value="InterPro"/>
</dbReference>
<dbReference type="Gene3D" id="1.10.8.60">
    <property type="match status" value="1"/>
</dbReference>
<sequence>MSNISKIYFVVMGNIFPPHKDIHETFDLKGSTLGRFITPDELRQKSMATLKDLNWIQKNRKLKLGPEKATLLMNQLRSDCLFLSKVKIMDYSLLVGIHYFSRGNKDNIRERSMMMYEPTTPKLGSGAPAFKQSNISAAIAGDSAGLPQERKMCIFYGEDGGFRSSTAEGDASDELYFLGVIDILTPYTVTKRIEHKSISAVNPLEYSKRFLRFMAENILQDTESDYASKDLPQIPSMYRSMDEKDTTCAFVTMEVETKQAPVAKTAAEIDAEIDGDIISMSTDDVITRNRLLENDIRIMKSEILRLQHEASSMKERLQDNLEKIKLNKQLPYLVSNIVEILEVDPEGDADEEGANVDLDEARKGKCAVVKTSTRTTAFLPLVGLVDVDTMKPGDLVGVNKDSFLVLDTLPSEYDSRVKAMEIDEKPTEDYSDVGGLDKQIEELVEAVVLPMTHADRFKKLGIKPPKGVLMYGSPGTGKTLLARACAAQTNSTFLKLAGPQLVQMYIGDGAKLVRDAFALAKEKAPTIIFIDELDAVGTKRFDSDTTGDREVQRTMLELLNQLDGFSSDDRIKVIAATNRVDILDPALLRSGRLDRKIEFPLPNEEARARIMQIHARKMNVGSDVNFDELARSCEDFNGAQCKAVCVEAGMIALRRSASQLCHEDFMEGIQEVQAKKKATLQYYA</sequence>
<dbReference type="InterPro" id="IPR050221">
    <property type="entry name" value="26S_Proteasome_ATPase"/>
</dbReference>
<evidence type="ECO:0000256" key="9">
    <source>
        <dbReference type="ARBA" id="ARBA00069320"/>
    </source>
</evidence>
<dbReference type="Gene3D" id="2.40.50.140">
    <property type="entry name" value="Nucleic acid-binding proteins"/>
    <property type="match status" value="1"/>
</dbReference>
<proteinExistence type="inferred from homology"/>
<dbReference type="Gene3D" id="3.30.810.10">
    <property type="entry name" value="2-Layer Sandwich"/>
    <property type="match status" value="1"/>
</dbReference>
<evidence type="ECO:0000313" key="15">
    <source>
        <dbReference type="Proteomes" id="UP000240830"/>
    </source>
</evidence>
<dbReference type="InterPro" id="IPR003593">
    <property type="entry name" value="AAA+_ATPase"/>
</dbReference>
<keyword evidence="4" id="KW-0963">Cytoplasm</keyword>
<dbReference type="Pfam" id="PF01504">
    <property type="entry name" value="PIP5K"/>
    <property type="match status" value="1"/>
</dbReference>
<evidence type="ECO:0000259" key="13">
    <source>
        <dbReference type="PROSITE" id="PS51455"/>
    </source>
</evidence>
<keyword evidence="15" id="KW-1185">Reference proteome</keyword>
<dbReference type="GO" id="GO:0006508">
    <property type="term" value="P:proteolysis"/>
    <property type="evidence" value="ECO:0007669"/>
    <property type="project" value="UniProtKB-KW"/>
</dbReference>
<evidence type="ECO:0000256" key="10">
    <source>
        <dbReference type="PROSITE-ProRule" id="PRU00781"/>
    </source>
</evidence>
<dbReference type="SMART" id="SM00382">
    <property type="entry name" value="AAA"/>
    <property type="match status" value="1"/>
</dbReference>
<dbReference type="STRING" id="1246581.A0A2H9THH3"/>
<keyword evidence="12" id="KW-0175">Coiled coil</keyword>
<dbReference type="FunFam" id="3.40.50.300:FF:000037">
    <property type="entry name" value="26S protease regulatory subunit 6A"/>
    <property type="match status" value="1"/>
</dbReference>
<evidence type="ECO:0000256" key="8">
    <source>
        <dbReference type="ARBA" id="ARBA00023242"/>
    </source>
</evidence>
<dbReference type="FunFam" id="1.10.8.60:FF:000009">
    <property type="entry name" value="26S protease regulatory subunit 6A"/>
    <property type="match status" value="1"/>
</dbReference>
<dbReference type="InterPro" id="IPR003960">
    <property type="entry name" value="ATPase_AAA_CS"/>
</dbReference>
<feature type="coiled-coil region" evidence="12">
    <location>
        <begin position="289"/>
        <end position="327"/>
    </location>
</feature>
<evidence type="ECO:0000256" key="2">
    <source>
        <dbReference type="ARBA" id="ARBA00004496"/>
    </source>
</evidence>
<evidence type="ECO:0000256" key="7">
    <source>
        <dbReference type="ARBA" id="ARBA00022942"/>
    </source>
</evidence>
<dbReference type="AlphaFoldDB" id="A0A2H9THH3"/>
<evidence type="ECO:0000256" key="4">
    <source>
        <dbReference type="ARBA" id="ARBA00022490"/>
    </source>
</evidence>
<feature type="domain" description="PIPK" evidence="13">
    <location>
        <begin position="1"/>
        <end position="231"/>
    </location>
</feature>
<dbReference type="PANTHER" id="PTHR23073">
    <property type="entry name" value="26S PROTEASOME REGULATORY SUBUNIT"/>
    <property type="match status" value="1"/>
</dbReference>
<evidence type="ECO:0000256" key="6">
    <source>
        <dbReference type="ARBA" id="ARBA00022840"/>
    </source>
</evidence>
<dbReference type="OrthoDB" id="9443236at2759"/>
<reference evidence="14 15" key="1">
    <citation type="submission" date="2016-10" db="EMBL/GenBank/DDBJ databases">
        <title>The genome of Paramicrosporidium saccamoebae is the missing link in understanding Cryptomycota and Microsporidia evolution.</title>
        <authorList>
            <person name="Quandt C.A."/>
            <person name="Beaudet D."/>
            <person name="Corsaro D."/>
            <person name="Michel R."/>
            <person name="Corradi N."/>
            <person name="James T."/>
        </authorList>
    </citation>
    <scope>NUCLEOTIDE SEQUENCE [LARGE SCALE GENOMIC DNA]</scope>
    <source>
        <strain evidence="14 15">KSL3</strain>
    </source>
</reference>
<dbReference type="InterPro" id="IPR003959">
    <property type="entry name" value="ATPase_AAA_core"/>
</dbReference>
<evidence type="ECO:0000256" key="12">
    <source>
        <dbReference type="SAM" id="Coils"/>
    </source>
</evidence>
<evidence type="ECO:0000256" key="1">
    <source>
        <dbReference type="ARBA" id="ARBA00004123"/>
    </source>
</evidence>
<dbReference type="GO" id="GO:0008233">
    <property type="term" value="F:peptidase activity"/>
    <property type="evidence" value="ECO:0007669"/>
    <property type="project" value="UniProtKB-KW"/>
</dbReference>
<evidence type="ECO:0000256" key="3">
    <source>
        <dbReference type="ARBA" id="ARBA00006914"/>
    </source>
</evidence>
<dbReference type="EMBL" id="MTSL01000186">
    <property type="protein sequence ID" value="PJF17186.1"/>
    <property type="molecule type" value="Genomic_DNA"/>
</dbReference>
<dbReference type="InterPro" id="IPR027417">
    <property type="entry name" value="P-loop_NTPase"/>
</dbReference>
<dbReference type="Gene3D" id="3.40.50.300">
    <property type="entry name" value="P-loop containing nucleotide triphosphate hydrolases"/>
    <property type="match status" value="1"/>
</dbReference>
<dbReference type="SUPFAM" id="SSF56104">
    <property type="entry name" value="SAICAR synthase-like"/>
    <property type="match status" value="1"/>
</dbReference>
<dbReference type="Proteomes" id="UP000240830">
    <property type="component" value="Unassembled WGS sequence"/>
</dbReference>
<evidence type="ECO:0000313" key="14">
    <source>
        <dbReference type="EMBL" id="PJF17186.1"/>
    </source>
</evidence>
<dbReference type="PROSITE" id="PS51455">
    <property type="entry name" value="PIPK"/>
    <property type="match status" value="1"/>
</dbReference>
<dbReference type="GO" id="GO:0008540">
    <property type="term" value="C:proteasome regulatory particle, base subcomplex"/>
    <property type="evidence" value="ECO:0007669"/>
    <property type="project" value="UniProtKB-ARBA"/>
</dbReference>
<dbReference type="Pfam" id="PF17862">
    <property type="entry name" value="AAA_lid_3"/>
    <property type="match status" value="1"/>
</dbReference>
<organism evidence="14 15">
    <name type="scientific">Paramicrosporidium saccamoebae</name>
    <dbReference type="NCBI Taxonomy" id="1246581"/>
    <lineage>
        <taxon>Eukaryota</taxon>
        <taxon>Fungi</taxon>
        <taxon>Fungi incertae sedis</taxon>
        <taxon>Cryptomycota</taxon>
        <taxon>Cryptomycota incertae sedis</taxon>
        <taxon>Paramicrosporidium</taxon>
    </lineage>
</organism>
<dbReference type="FunFam" id="2.40.50.140:FF:000076">
    <property type="entry name" value="26S protease regulatory subunit 6A"/>
    <property type="match status" value="1"/>
</dbReference>
<keyword evidence="10" id="KW-0418">Kinase</keyword>
<dbReference type="Pfam" id="PF16450">
    <property type="entry name" value="Prot_ATP_ID_OB_C"/>
    <property type="match status" value="1"/>
</dbReference>
<gene>
    <name evidence="14" type="ORF">PSACC_02980</name>
</gene>
<dbReference type="GO" id="GO:0046488">
    <property type="term" value="P:phosphatidylinositol metabolic process"/>
    <property type="evidence" value="ECO:0007669"/>
    <property type="project" value="UniProtKB-UniRule"/>
</dbReference>
<keyword evidence="14" id="KW-0645">Protease</keyword>
<dbReference type="InterPro" id="IPR041569">
    <property type="entry name" value="AAA_lid_3"/>
</dbReference>
<dbReference type="SMART" id="SM00330">
    <property type="entry name" value="PIPKc"/>
    <property type="match status" value="1"/>
</dbReference>
<dbReference type="GO" id="GO:0005524">
    <property type="term" value="F:ATP binding"/>
    <property type="evidence" value="ECO:0007669"/>
    <property type="project" value="UniProtKB-UniRule"/>
</dbReference>
<keyword evidence="8" id="KW-0539">Nucleus</keyword>
<evidence type="ECO:0000256" key="5">
    <source>
        <dbReference type="ARBA" id="ARBA00022741"/>
    </source>
</evidence>
<accession>A0A2H9THH3</accession>
<dbReference type="GO" id="GO:0005634">
    <property type="term" value="C:nucleus"/>
    <property type="evidence" value="ECO:0007669"/>
    <property type="project" value="UniProtKB-SubCell"/>
</dbReference>
<dbReference type="SUPFAM" id="SSF52540">
    <property type="entry name" value="P-loop containing nucleoside triphosphate hydrolases"/>
    <property type="match status" value="1"/>
</dbReference>
<dbReference type="InterPro" id="IPR012340">
    <property type="entry name" value="NA-bd_OB-fold"/>
</dbReference>
<dbReference type="GO" id="GO:0005737">
    <property type="term" value="C:cytoplasm"/>
    <property type="evidence" value="ECO:0007669"/>
    <property type="project" value="UniProtKB-SubCell"/>
</dbReference>
<keyword evidence="6 10" id="KW-0067">ATP-binding</keyword>
<dbReference type="InterPro" id="IPR027483">
    <property type="entry name" value="PInositol-4-P-4/5-kinase_C_sf"/>
</dbReference>
<name>A0A2H9THH3_9FUNG</name>
<dbReference type="GO" id="GO:0016887">
    <property type="term" value="F:ATP hydrolysis activity"/>
    <property type="evidence" value="ECO:0007669"/>
    <property type="project" value="InterPro"/>
</dbReference>
<comment type="similarity">
    <text evidence="3 11">Belongs to the AAA ATPase family.</text>
</comment>
<keyword evidence="5 10" id="KW-0547">Nucleotide-binding</keyword>
<dbReference type="InterPro" id="IPR002498">
    <property type="entry name" value="PInositol-4-P-4/5-kinase_core"/>
</dbReference>
<protein>
    <recommendedName>
        <fullName evidence="9">26S proteasome regulatory subunit 6A</fullName>
    </recommendedName>
</protein>
<comment type="subcellular location">
    <subcellularLocation>
        <location evidence="2">Cytoplasm</location>
    </subcellularLocation>
    <subcellularLocation>
        <location evidence="1">Nucleus</location>
    </subcellularLocation>
</comment>
<keyword evidence="7" id="KW-0647">Proteasome</keyword>